<dbReference type="Proteomes" id="UP001140096">
    <property type="component" value="Unassembled WGS sequence"/>
</dbReference>
<protein>
    <submittedName>
        <fullName evidence="1">Uncharacterized protein</fullName>
    </submittedName>
</protein>
<name>A0ACC1LHM1_9FUNG</name>
<evidence type="ECO:0000313" key="1">
    <source>
        <dbReference type="EMBL" id="KAJ2807853.1"/>
    </source>
</evidence>
<evidence type="ECO:0000313" key="2">
    <source>
        <dbReference type="Proteomes" id="UP001140096"/>
    </source>
</evidence>
<gene>
    <name evidence="1" type="ORF">H4S07_003512</name>
</gene>
<keyword evidence="2" id="KW-1185">Reference proteome</keyword>
<comment type="caution">
    <text evidence="1">The sequence shown here is derived from an EMBL/GenBank/DDBJ whole genome shotgun (WGS) entry which is preliminary data.</text>
</comment>
<proteinExistence type="predicted"/>
<feature type="non-terminal residue" evidence="1">
    <location>
        <position position="1"/>
    </location>
</feature>
<sequence length="191" mass="21491">DDEDEDDDDDGGGDHEKGADDALIKRRKRNALSAARLRERRKTRESELTNSCTKLETQIALLQDELTEEKQRAKLEYKSNKPPAAEAADRSSSSRKGTKRPAALTDGEGDFAMGNAEEEDPVEWPRNPKKRSRPLRELDQVRLDDLRGKIETLGKLNQQVCVNLGVLRQEIQRISSAIISQKNDRQVLAVS</sequence>
<accession>A0ACC1LHM1</accession>
<reference evidence="1" key="1">
    <citation type="submission" date="2022-07" db="EMBL/GenBank/DDBJ databases">
        <title>Phylogenomic reconstructions and comparative analyses of Kickxellomycotina fungi.</title>
        <authorList>
            <person name="Reynolds N.K."/>
            <person name="Stajich J.E."/>
            <person name="Barry K."/>
            <person name="Grigoriev I.V."/>
            <person name="Crous P."/>
            <person name="Smith M.E."/>
        </authorList>
    </citation>
    <scope>NUCLEOTIDE SEQUENCE</scope>
    <source>
        <strain evidence="1">CBS 102833</strain>
    </source>
</reference>
<organism evidence="1 2">
    <name type="scientific">Coemansia furcata</name>
    <dbReference type="NCBI Taxonomy" id="417177"/>
    <lineage>
        <taxon>Eukaryota</taxon>
        <taxon>Fungi</taxon>
        <taxon>Fungi incertae sedis</taxon>
        <taxon>Zoopagomycota</taxon>
        <taxon>Kickxellomycotina</taxon>
        <taxon>Kickxellomycetes</taxon>
        <taxon>Kickxellales</taxon>
        <taxon>Kickxellaceae</taxon>
        <taxon>Coemansia</taxon>
    </lineage>
</organism>
<dbReference type="EMBL" id="JANBUP010001156">
    <property type="protein sequence ID" value="KAJ2807853.1"/>
    <property type="molecule type" value="Genomic_DNA"/>
</dbReference>